<sequence>MFSSRIVGTAFRLSRTQARNYSTAPKPGGFFGKILDNLKQELSKDKEMKDNIAKFREERKKLEQSDALKQARRKFEIVESEASKGSEALKETLDSVKGKLQETIKEAGQSEFAKKASEVGGQLGKQAQSVADQAAKFSSTSTYKAMSGAAAVMKDEIVESSYGDRIYRPPIKLRKRVEDSGKVEDQQIITPNEEAMGVELHKDSKFYQSWENFKDSNPYVNRMLDWKIKYEESDNPVFRASRAVTEKVSELFGGLFQRTELSEVLTEIMTLDPGFEKEKFLVYCEKEIIPNVLEAMCRQDAEILRDWCYDAAYAVMSHPIEACKQRGLKMDSKVLDISHVDLAMGRVLEQGPVLVVTFTAQMVSTVRDATGKVVEGDPEKVMRVNHAWVLCRDRAELNPQAAWRLLEFSASSSEQLL</sequence>
<dbReference type="PANTHER" id="PTHR10721">
    <property type="entry name" value="MITOCHONDRIAL IMPORT INNER MEMBRANE TRANSLOCASE SUBUNIT TIM44"/>
    <property type="match status" value="1"/>
</dbReference>
<protein>
    <recommendedName>
        <fullName evidence="15 16">Mitochondrial import inner membrane translocase subunit TIM44</fullName>
    </recommendedName>
</protein>
<keyword evidence="20" id="KW-1185">Reference proteome</keyword>
<dbReference type="SMART" id="SM00978">
    <property type="entry name" value="Tim44"/>
    <property type="match status" value="1"/>
</dbReference>
<comment type="subunit">
    <text evidence="14">Probable component of the PAM complex at least composed of a mitochondrial HSP70 protein, GRPEL1 or GRPEL2, TIMM44, TIMM16/PAM16 and TIMM14/DNAJC19. The complex interacts with the TIMM23 component of the TIM23 complex. Interacts with SLC25A4/ANT1 and SLC25A5/ANT2; leading to inhibit the presequence translocase TIMM23, thereby promoting stabilization of PINK1.</text>
</comment>
<evidence type="ECO:0000256" key="3">
    <source>
        <dbReference type="ARBA" id="ARBA00022448"/>
    </source>
</evidence>
<dbReference type="GO" id="GO:0005524">
    <property type="term" value="F:ATP binding"/>
    <property type="evidence" value="ECO:0007669"/>
    <property type="project" value="UniProtKB-KW"/>
</dbReference>
<feature type="coiled-coil region" evidence="17">
    <location>
        <begin position="38"/>
        <end position="106"/>
    </location>
</feature>
<comment type="similarity">
    <text evidence="2 16">Belongs to the Tim44 family.</text>
</comment>
<name>A0A8J2LRR6_9HEXA</name>
<evidence type="ECO:0000256" key="14">
    <source>
        <dbReference type="ARBA" id="ARBA00063163"/>
    </source>
</evidence>
<keyword evidence="5" id="KW-0547">Nucleotide-binding</keyword>
<dbReference type="Proteomes" id="UP000708208">
    <property type="component" value="Unassembled WGS sequence"/>
</dbReference>
<dbReference type="InterPro" id="IPR017303">
    <property type="entry name" value="Tim44"/>
</dbReference>
<evidence type="ECO:0000256" key="2">
    <source>
        <dbReference type="ARBA" id="ARBA00009597"/>
    </source>
</evidence>
<dbReference type="EMBL" id="CAJVCH010571490">
    <property type="protein sequence ID" value="CAG7837639.1"/>
    <property type="molecule type" value="Genomic_DNA"/>
</dbReference>
<evidence type="ECO:0000256" key="5">
    <source>
        <dbReference type="ARBA" id="ARBA00022741"/>
    </source>
</evidence>
<dbReference type="PIRSF" id="PIRSF037871">
    <property type="entry name" value="TIM44"/>
    <property type="match status" value="1"/>
</dbReference>
<keyword evidence="8 16" id="KW-0653">Protein transport</keyword>
<dbReference type="AlphaFoldDB" id="A0A8J2LRR6"/>
<evidence type="ECO:0000256" key="16">
    <source>
        <dbReference type="PIRNR" id="PIRNR037871"/>
    </source>
</evidence>
<keyword evidence="17" id="KW-0175">Coiled coil</keyword>
<evidence type="ECO:0000256" key="6">
    <source>
        <dbReference type="ARBA" id="ARBA00022792"/>
    </source>
</evidence>
<evidence type="ECO:0000256" key="7">
    <source>
        <dbReference type="ARBA" id="ARBA00022840"/>
    </source>
</evidence>
<evidence type="ECO:0000256" key="17">
    <source>
        <dbReference type="SAM" id="Coils"/>
    </source>
</evidence>
<evidence type="ECO:0000256" key="10">
    <source>
        <dbReference type="ARBA" id="ARBA00023010"/>
    </source>
</evidence>
<organism evidence="19 20">
    <name type="scientific">Allacma fusca</name>
    <dbReference type="NCBI Taxonomy" id="39272"/>
    <lineage>
        <taxon>Eukaryota</taxon>
        <taxon>Metazoa</taxon>
        <taxon>Ecdysozoa</taxon>
        <taxon>Arthropoda</taxon>
        <taxon>Hexapoda</taxon>
        <taxon>Collembola</taxon>
        <taxon>Symphypleona</taxon>
        <taxon>Sminthuridae</taxon>
        <taxon>Allacma</taxon>
    </lineage>
</organism>
<evidence type="ECO:0000256" key="1">
    <source>
        <dbReference type="ARBA" id="ARBA00004443"/>
    </source>
</evidence>
<keyword evidence="6 16" id="KW-0999">Mitochondrion inner membrane</keyword>
<keyword evidence="11 16" id="KW-0496">Mitochondrion</keyword>
<comment type="caution">
    <text evidence="19">The sequence shown here is derived from an EMBL/GenBank/DDBJ whole genome shotgun (WGS) entry which is preliminary data.</text>
</comment>
<evidence type="ECO:0000313" key="20">
    <source>
        <dbReference type="Proteomes" id="UP000708208"/>
    </source>
</evidence>
<keyword evidence="4" id="KW-0597">Phosphoprotein</keyword>
<evidence type="ECO:0000256" key="12">
    <source>
        <dbReference type="ARBA" id="ARBA00023136"/>
    </source>
</evidence>
<reference evidence="19" key="1">
    <citation type="submission" date="2021-06" db="EMBL/GenBank/DDBJ databases">
        <authorList>
            <person name="Hodson N. C."/>
            <person name="Mongue J. A."/>
            <person name="Jaron S. K."/>
        </authorList>
    </citation>
    <scope>NUCLEOTIDE SEQUENCE</scope>
</reference>
<keyword evidence="3 16" id="KW-0813">Transport</keyword>
<dbReference type="InterPro" id="IPR039544">
    <property type="entry name" value="Tim44-like"/>
</dbReference>
<evidence type="ECO:0000259" key="18">
    <source>
        <dbReference type="SMART" id="SM00978"/>
    </source>
</evidence>
<evidence type="ECO:0000256" key="13">
    <source>
        <dbReference type="ARBA" id="ARBA00057148"/>
    </source>
</evidence>
<dbReference type="GO" id="GO:0005743">
    <property type="term" value="C:mitochondrial inner membrane"/>
    <property type="evidence" value="ECO:0007669"/>
    <property type="project" value="UniProtKB-SubCell"/>
</dbReference>
<evidence type="ECO:0000256" key="4">
    <source>
        <dbReference type="ARBA" id="ARBA00022553"/>
    </source>
</evidence>
<comment type="function">
    <text evidence="13">Essential component of the PAM complex, a complex required for the translocation of transit peptide-containing proteins from the inner membrane into the mitochondrial matrix in an ATP-dependent manner. Recruits mitochondrial HSP70 to drive protein translocation into the matrix using ATP as an energy source.</text>
</comment>
<dbReference type="OrthoDB" id="10265990at2759"/>
<dbReference type="Pfam" id="PF04280">
    <property type="entry name" value="Tim44"/>
    <property type="match status" value="1"/>
</dbReference>
<dbReference type="FunFam" id="3.10.450.240:FF:000001">
    <property type="entry name" value="Mitochondrial import inner membrane translocase subunit TIM44"/>
    <property type="match status" value="1"/>
</dbReference>
<evidence type="ECO:0000256" key="9">
    <source>
        <dbReference type="ARBA" id="ARBA00022946"/>
    </source>
</evidence>
<keyword evidence="10 16" id="KW-0811">Translocation</keyword>
<evidence type="ECO:0000256" key="8">
    <source>
        <dbReference type="ARBA" id="ARBA00022927"/>
    </source>
</evidence>
<dbReference type="GO" id="GO:0051087">
    <property type="term" value="F:protein-folding chaperone binding"/>
    <property type="evidence" value="ECO:0007669"/>
    <property type="project" value="TreeGrafter"/>
</dbReference>
<dbReference type="InterPro" id="IPR007379">
    <property type="entry name" value="Tim44-like_dom"/>
</dbReference>
<proteinExistence type="inferred from homology"/>
<keyword evidence="12 16" id="KW-0472">Membrane</keyword>
<dbReference type="GO" id="GO:0030150">
    <property type="term" value="P:protein import into mitochondrial matrix"/>
    <property type="evidence" value="ECO:0007669"/>
    <property type="project" value="TreeGrafter"/>
</dbReference>
<evidence type="ECO:0000256" key="15">
    <source>
        <dbReference type="ARBA" id="ARBA00074309"/>
    </source>
</evidence>
<feature type="domain" description="Tim44-like" evidence="18">
    <location>
        <begin position="261"/>
        <end position="410"/>
    </location>
</feature>
<keyword evidence="7" id="KW-0067">ATP-binding</keyword>
<evidence type="ECO:0000256" key="11">
    <source>
        <dbReference type="ARBA" id="ARBA00023128"/>
    </source>
</evidence>
<dbReference type="PANTHER" id="PTHR10721:SF1">
    <property type="entry name" value="MITOCHONDRIAL IMPORT INNER MEMBRANE TRANSLOCASE SUBUNIT TIM44"/>
    <property type="match status" value="1"/>
</dbReference>
<evidence type="ECO:0000313" key="19">
    <source>
        <dbReference type="EMBL" id="CAG7837639.1"/>
    </source>
</evidence>
<comment type="subcellular location">
    <subcellularLocation>
        <location evidence="1">Mitochondrion inner membrane</location>
        <topology evidence="1">Peripheral membrane protein</topology>
        <orientation evidence="1">Matrix side</orientation>
    </subcellularLocation>
</comment>
<keyword evidence="9" id="KW-0809">Transit peptide</keyword>
<accession>A0A8J2LRR6</accession>
<gene>
    <name evidence="19" type="ORF">AFUS01_LOCUS46722</name>
</gene>